<evidence type="ECO:0000256" key="6">
    <source>
        <dbReference type="ARBA" id="ARBA00023136"/>
    </source>
</evidence>
<accession>A0A645CLZ9</accession>
<evidence type="ECO:0000256" key="4">
    <source>
        <dbReference type="ARBA" id="ARBA00022500"/>
    </source>
</evidence>
<feature type="domain" description="Flagellar motor switch protein FliN-like C-terminal" evidence="7">
    <location>
        <begin position="34"/>
        <end position="103"/>
    </location>
</feature>
<proteinExistence type="inferred from homology"/>
<name>A0A645CLZ9_9ZZZZ</name>
<keyword evidence="6" id="KW-0472">Membrane</keyword>
<dbReference type="PRINTS" id="PR00956">
    <property type="entry name" value="FLGMOTORFLIN"/>
</dbReference>
<dbReference type="GO" id="GO:0009425">
    <property type="term" value="C:bacterial-type flagellum basal body"/>
    <property type="evidence" value="ECO:0007669"/>
    <property type="project" value="InterPro"/>
</dbReference>
<dbReference type="GO" id="GO:0006935">
    <property type="term" value="P:chemotaxis"/>
    <property type="evidence" value="ECO:0007669"/>
    <property type="project" value="UniProtKB-KW"/>
</dbReference>
<dbReference type="SUPFAM" id="SSF101801">
    <property type="entry name" value="Surface presentation of antigens (SPOA)"/>
    <property type="match status" value="1"/>
</dbReference>
<organism evidence="8">
    <name type="scientific">bioreactor metagenome</name>
    <dbReference type="NCBI Taxonomy" id="1076179"/>
    <lineage>
        <taxon>unclassified sequences</taxon>
        <taxon>metagenomes</taxon>
        <taxon>ecological metagenomes</taxon>
    </lineage>
</organism>
<sequence>MNDNNIITTESEIYEAQFEQLVEGEKVPLNALNDIMEAQMDIEVLMGETKEKIGKIVNYKVGDIIKLDKHLEETLDISVNGKVIASGESIIIDNRLGIRLSKIKKEEDGM</sequence>
<comment type="caution">
    <text evidence="8">The sequence shown here is derived from an EMBL/GenBank/DDBJ whole genome shotgun (WGS) entry which is preliminary data.</text>
</comment>
<reference evidence="8" key="1">
    <citation type="submission" date="2019-08" db="EMBL/GenBank/DDBJ databases">
        <authorList>
            <person name="Kucharzyk K."/>
            <person name="Murdoch R.W."/>
            <person name="Higgins S."/>
            <person name="Loffler F."/>
        </authorList>
    </citation>
    <scope>NUCLEOTIDE SEQUENCE</scope>
</reference>
<dbReference type="GO" id="GO:0003774">
    <property type="term" value="F:cytoskeletal motor activity"/>
    <property type="evidence" value="ECO:0007669"/>
    <property type="project" value="InterPro"/>
</dbReference>
<dbReference type="PANTHER" id="PTHR43484:SF1">
    <property type="entry name" value="FLAGELLAR MOTOR SWITCH PROTEIN FLIN"/>
    <property type="match status" value="1"/>
</dbReference>
<dbReference type="InterPro" id="IPR001543">
    <property type="entry name" value="FliN-like_C"/>
</dbReference>
<dbReference type="InterPro" id="IPR001172">
    <property type="entry name" value="FliN_T3SS_HrcQb"/>
</dbReference>
<dbReference type="GO" id="GO:0005886">
    <property type="term" value="C:plasma membrane"/>
    <property type="evidence" value="ECO:0007669"/>
    <property type="project" value="UniProtKB-SubCell"/>
</dbReference>
<dbReference type="GO" id="GO:0071973">
    <property type="term" value="P:bacterial-type flagellum-dependent cell motility"/>
    <property type="evidence" value="ECO:0007669"/>
    <property type="project" value="InterPro"/>
</dbReference>
<evidence type="ECO:0000259" key="7">
    <source>
        <dbReference type="Pfam" id="PF01052"/>
    </source>
</evidence>
<dbReference type="Gene3D" id="2.30.330.10">
    <property type="entry name" value="SpoA-like"/>
    <property type="match status" value="1"/>
</dbReference>
<dbReference type="InterPro" id="IPR051469">
    <property type="entry name" value="FliN/MopA/SpaO"/>
</dbReference>
<evidence type="ECO:0000313" key="8">
    <source>
        <dbReference type="EMBL" id="MPM77917.1"/>
    </source>
</evidence>
<dbReference type="EMBL" id="VSSQ01028271">
    <property type="protein sequence ID" value="MPM77917.1"/>
    <property type="molecule type" value="Genomic_DNA"/>
</dbReference>
<dbReference type="PANTHER" id="PTHR43484">
    <property type="match status" value="1"/>
</dbReference>
<dbReference type="Pfam" id="PF01052">
    <property type="entry name" value="FliMN_C"/>
    <property type="match status" value="1"/>
</dbReference>
<dbReference type="InterPro" id="IPR036429">
    <property type="entry name" value="SpoA-like_sf"/>
</dbReference>
<protein>
    <recommendedName>
        <fullName evidence="7">Flagellar motor switch protein FliN-like C-terminal domain-containing protein</fullName>
    </recommendedName>
</protein>
<keyword evidence="5" id="KW-0283">Flagellar rotation</keyword>
<evidence type="ECO:0000256" key="2">
    <source>
        <dbReference type="ARBA" id="ARBA00009226"/>
    </source>
</evidence>
<keyword evidence="3" id="KW-1003">Cell membrane</keyword>
<comment type="similarity">
    <text evidence="2">Belongs to the FliN/MopA/SpaO family.</text>
</comment>
<gene>
    <name evidence="8" type="ORF">SDC9_124926</name>
</gene>
<evidence type="ECO:0000256" key="3">
    <source>
        <dbReference type="ARBA" id="ARBA00022475"/>
    </source>
</evidence>
<dbReference type="AlphaFoldDB" id="A0A645CLZ9"/>
<keyword evidence="4" id="KW-0145">Chemotaxis</keyword>
<evidence type="ECO:0000256" key="5">
    <source>
        <dbReference type="ARBA" id="ARBA00022779"/>
    </source>
</evidence>
<comment type="subcellular location">
    <subcellularLocation>
        <location evidence="1">Cell membrane</location>
        <topology evidence="1">Peripheral membrane protein</topology>
        <orientation evidence="1">Cytoplasmic side</orientation>
    </subcellularLocation>
</comment>
<evidence type="ECO:0000256" key="1">
    <source>
        <dbReference type="ARBA" id="ARBA00004413"/>
    </source>
</evidence>